<proteinExistence type="inferred from homology"/>
<dbReference type="GO" id="GO:0031347">
    <property type="term" value="P:regulation of defense response"/>
    <property type="evidence" value="ECO:0007669"/>
    <property type="project" value="UniProtKB-UniRule"/>
</dbReference>
<evidence type="ECO:0000313" key="8">
    <source>
        <dbReference type="Proteomes" id="UP000317650"/>
    </source>
</evidence>
<protein>
    <recommendedName>
        <fullName evidence="4">Protein TIFY</fullName>
    </recommendedName>
    <alternativeName>
        <fullName evidence="4">Jasmonate ZIM domain-containing protein</fullName>
    </alternativeName>
</protein>
<keyword evidence="8" id="KW-1185">Reference proteome</keyword>
<evidence type="ECO:0000256" key="5">
    <source>
        <dbReference type="SAM" id="MobiDB-lite"/>
    </source>
</evidence>
<dbReference type="Pfam" id="PF06200">
    <property type="entry name" value="tify"/>
    <property type="match status" value="1"/>
</dbReference>
<dbReference type="Proteomes" id="UP000317650">
    <property type="component" value="Chromosome 10"/>
</dbReference>
<dbReference type="InterPro" id="IPR018467">
    <property type="entry name" value="CCT_CS"/>
</dbReference>
<dbReference type="Pfam" id="PF09425">
    <property type="entry name" value="Jas_motif"/>
    <property type="match status" value="1"/>
</dbReference>
<dbReference type="PANTHER" id="PTHR33077">
    <property type="entry name" value="PROTEIN TIFY 4A-RELATED-RELATED"/>
    <property type="match status" value="1"/>
</dbReference>
<comment type="caution">
    <text evidence="7">The sequence shown here is derived from an EMBL/GenBank/DDBJ whole genome shotgun (WGS) entry which is preliminary data.</text>
</comment>
<evidence type="ECO:0000313" key="7">
    <source>
        <dbReference type="EMBL" id="THU54529.1"/>
    </source>
</evidence>
<name>A0A4S8J0R8_MUSBA</name>
<evidence type="ECO:0000256" key="3">
    <source>
        <dbReference type="ARBA" id="ARBA00022843"/>
    </source>
</evidence>
<evidence type="ECO:0000259" key="6">
    <source>
        <dbReference type="PROSITE" id="PS51320"/>
    </source>
</evidence>
<keyword evidence="3" id="KW-0832">Ubl conjugation</keyword>
<dbReference type="STRING" id="52838.A0A4S8J0R8"/>
<accession>A0A4S8J0R8</accession>
<dbReference type="AlphaFoldDB" id="A0A4S8J0R8"/>
<comment type="function">
    <text evidence="4">Repressor of jasmonate responses.</text>
</comment>
<evidence type="ECO:0000256" key="1">
    <source>
        <dbReference type="ARBA" id="ARBA00008614"/>
    </source>
</evidence>
<sequence length="184" mass="19429">MANPLQAHITDEAEAENTEVKSSECNSGRLSLFVHLLGSSRISPPRMPPPTPLTIFYNGAVNVYNGVPPEKTQAILLIAAASTAASRAANKVGPTAAAAGLPALTRSLSLQSSNAGIAGVVPHAQIFLGVSSPLCKLQAELPMARRHSLQCFLEKRRNRLAGKAPYASVKPSDDIEMTYEQTLG</sequence>
<dbReference type="GO" id="GO:0005634">
    <property type="term" value="C:nucleus"/>
    <property type="evidence" value="ECO:0007669"/>
    <property type="project" value="UniProtKB-SubCell"/>
</dbReference>
<comment type="subcellular location">
    <subcellularLocation>
        <location evidence="4">Nucleus</location>
    </subcellularLocation>
</comment>
<gene>
    <name evidence="7" type="ORF">C4D60_Mb10t26060</name>
</gene>
<evidence type="ECO:0000256" key="2">
    <source>
        <dbReference type="ARBA" id="ARBA00022819"/>
    </source>
</evidence>
<dbReference type="InterPro" id="IPR010399">
    <property type="entry name" value="Tify_dom"/>
</dbReference>
<dbReference type="EMBL" id="PYDT01000008">
    <property type="protein sequence ID" value="THU54529.1"/>
    <property type="molecule type" value="Genomic_DNA"/>
</dbReference>
<comment type="similarity">
    <text evidence="1 4">Belongs to the TIFY/JAZ family.</text>
</comment>
<comment type="domain">
    <text evidence="4">The jas domain is required for interaction with COI1.</text>
</comment>
<dbReference type="InterPro" id="IPR040390">
    <property type="entry name" value="TIFY/JAZ"/>
</dbReference>
<evidence type="ECO:0000256" key="4">
    <source>
        <dbReference type="RuleBase" id="RU369065"/>
    </source>
</evidence>
<feature type="region of interest" description="Disordered" evidence="5">
    <location>
        <begin position="1"/>
        <end position="22"/>
    </location>
</feature>
<feature type="domain" description="Tify" evidence="6">
    <location>
        <begin position="46"/>
        <end position="81"/>
    </location>
</feature>
<dbReference type="PROSITE" id="PS51320">
    <property type="entry name" value="TIFY"/>
    <property type="match status" value="1"/>
</dbReference>
<dbReference type="GO" id="GO:2000022">
    <property type="term" value="P:regulation of jasmonic acid mediated signaling pathway"/>
    <property type="evidence" value="ECO:0007669"/>
    <property type="project" value="UniProtKB-UniRule"/>
</dbReference>
<reference evidence="7 8" key="1">
    <citation type="journal article" date="2019" name="Nat. Plants">
        <title>Genome sequencing of Musa balbisiana reveals subgenome evolution and function divergence in polyploid bananas.</title>
        <authorList>
            <person name="Yao X."/>
        </authorList>
    </citation>
    <scope>NUCLEOTIDE SEQUENCE [LARGE SCALE GENOMIC DNA]</scope>
    <source>
        <strain evidence="8">cv. DH-PKW</strain>
        <tissue evidence="7">Leaves</tissue>
    </source>
</reference>
<dbReference type="SMART" id="SM00979">
    <property type="entry name" value="TIFY"/>
    <property type="match status" value="1"/>
</dbReference>
<dbReference type="PANTHER" id="PTHR33077:SF61">
    <property type="entry name" value="PROTEIN TIFY 3A-RELATED"/>
    <property type="match status" value="1"/>
</dbReference>
<keyword evidence="2 4" id="KW-1184">Jasmonic acid signaling pathway</keyword>
<dbReference type="GO" id="GO:0009611">
    <property type="term" value="P:response to wounding"/>
    <property type="evidence" value="ECO:0007669"/>
    <property type="project" value="UniProtKB-UniRule"/>
</dbReference>
<organism evidence="7 8">
    <name type="scientific">Musa balbisiana</name>
    <name type="common">Banana</name>
    <dbReference type="NCBI Taxonomy" id="52838"/>
    <lineage>
        <taxon>Eukaryota</taxon>
        <taxon>Viridiplantae</taxon>
        <taxon>Streptophyta</taxon>
        <taxon>Embryophyta</taxon>
        <taxon>Tracheophyta</taxon>
        <taxon>Spermatophyta</taxon>
        <taxon>Magnoliopsida</taxon>
        <taxon>Liliopsida</taxon>
        <taxon>Zingiberales</taxon>
        <taxon>Musaceae</taxon>
        <taxon>Musa</taxon>
    </lineage>
</organism>
<keyword evidence="4" id="KW-0539">Nucleus</keyword>